<dbReference type="SUPFAM" id="SSF58104">
    <property type="entry name" value="Methyl-accepting chemotaxis protein (MCP) signaling domain"/>
    <property type="match status" value="1"/>
</dbReference>
<evidence type="ECO:0000256" key="5">
    <source>
        <dbReference type="SAM" id="Phobius"/>
    </source>
</evidence>
<dbReference type="SMART" id="SM00283">
    <property type="entry name" value="MA"/>
    <property type="match status" value="1"/>
</dbReference>
<keyword evidence="5" id="KW-1133">Transmembrane helix</keyword>
<keyword evidence="9" id="KW-1185">Reference proteome</keyword>
<dbReference type="GO" id="GO:0007165">
    <property type="term" value="P:signal transduction"/>
    <property type="evidence" value="ECO:0007669"/>
    <property type="project" value="UniProtKB-KW"/>
</dbReference>
<dbReference type="PROSITE" id="PS50111">
    <property type="entry name" value="CHEMOTAXIS_TRANSDUC_2"/>
    <property type="match status" value="1"/>
</dbReference>
<dbReference type="Pfam" id="PF08447">
    <property type="entry name" value="PAS_3"/>
    <property type="match status" value="1"/>
</dbReference>
<feature type="transmembrane region" description="Helical" evidence="5">
    <location>
        <begin position="151"/>
        <end position="170"/>
    </location>
</feature>
<evidence type="ECO:0000313" key="9">
    <source>
        <dbReference type="Proteomes" id="UP000244906"/>
    </source>
</evidence>
<dbReference type="CDD" id="cd00130">
    <property type="entry name" value="PAS"/>
    <property type="match status" value="1"/>
</dbReference>
<comment type="caution">
    <text evidence="8">The sequence shown here is derived from an EMBL/GenBank/DDBJ whole genome shotgun (WGS) entry which is preliminary data.</text>
</comment>
<dbReference type="InterPro" id="IPR004089">
    <property type="entry name" value="MCPsignal_dom"/>
</dbReference>
<dbReference type="InterPro" id="IPR035965">
    <property type="entry name" value="PAS-like_dom_sf"/>
</dbReference>
<dbReference type="Gene3D" id="3.30.450.20">
    <property type="entry name" value="PAS domain"/>
    <property type="match status" value="1"/>
</dbReference>
<comment type="subcellular location">
    <subcellularLocation>
        <location evidence="1">Membrane</location>
    </subcellularLocation>
</comment>
<dbReference type="GO" id="GO:0006935">
    <property type="term" value="P:chemotaxis"/>
    <property type="evidence" value="ECO:0007669"/>
    <property type="project" value="UniProtKB-ARBA"/>
</dbReference>
<organism evidence="8 9">
    <name type="scientific">Pelagibaculum spongiae</name>
    <dbReference type="NCBI Taxonomy" id="2080658"/>
    <lineage>
        <taxon>Bacteria</taxon>
        <taxon>Pseudomonadati</taxon>
        <taxon>Pseudomonadota</taxon>
        <taxon>Gammaproteobacteria</taxon>
        <taxon>Oceanospirillales</taxon>
        <taxon>Pelagibaculum</taxon>
    </lineage>
</organism>
<dbReference type="EMBL" id="QDDL01000013">
    <property type="protein sequence ID" value="PVZ64364.1"/>
    <property type="molecule type" value="Genomic_DNA"/>
</dbReference>
<dbReference type="PANTHER" id="PTHR32089:SF74">
    <property type="entry name" value="METHYL-ACCEPTING CHEMOTAXIS PROTEIN AER"/>
    <property type="match status" value="1"/>
</dbReference>
<dbReference type="Proteomes" id="UP000244906">
    <property type="component" value="Unassembled WGS sequence"/>
</dbReference>
<feature type="transmembrane region" description="Helical" evidence="5">
    <location>
        <begin position="176"/>
        <end position="196"/>
    </location>
</feature>
<dbReference type="GO" id="GO:0016020">
    <property type="term" value="C:membrane"/>
    <property type="evidence" value="ECO:0007669"/>
    <property type="project" value="UniProtKB-SubCell"/>
</dbReference>
<dbReference type="SUPFAM" id="SSF55785">
    <property type="entry name" value="PYP-like sensor domain (PAS domain)"/>
    <property type="match status" value="1"/>
</dbReference>
<evidence type="ECO:0000259" key="6">
    <source>
        <dbReference type="PROSITE" id="PS50111"/>
    </source>
</evidence>
<reference evidence="8 9" key="1">
    <citation type="submission" date="2018-04" db="EMBL/GenBank/DDBJ databases">
        <title>Thalassorhabdus spongiae gen. nov., sp. nov., isolated from a marine sponge in South-West Iceland.</title>
        <authorList>
            <person name="Knobloch S."/>
            <person name="Daussin A."/>
            <person name="Johannsson R."/>
            <person name="Marteinsson V.T."/>
        </authorList>
    </citation>
    <scope>NUCLEOTIDE SEQUENCE [LARGE SCALE GENOMIC DNA]</scope>
    <source>
        <strain evidence="8 9">Hp12</strain>
    </source>
</reference>
<evidence type="ECO:0000313" key="8">
    <source>
        <dbReference type="EMBL" id="PVZ64364.1"/>
    </source>
</evidence>
<dbReference type="FunFam" id="1.10.287.950:FF:000001">
    <property type="entry name" value="Methyl-accepting chemotaxis sensory transducer"/>
    <property type="match status" value="1"/>
</dbReference>
<dbReference type="NCBIfam" id="TIGR00229">
    <property type="entry name" value="sensory_box"/>
    <property type="match status" value="1"/>
</dbReference>
<dbReference type="CDD" id="cd11386">
    <property type="entry name" value="MCP_signal"/>
    <property type="match status" value="1"/>
</dbReference>
<keyword evidence="5" id="KW-0812">Transmembrane</keyword>
<dbReference type="Pfam" id="PF00015">
    <property type="entry name" value="MCPsignal"/>
    <property type="match status" value="1"/>
</dbReference>
<dbReference type="InterPro" id="IPR013655">
    <property type="entry name" value="PAS_fold_3"/>
</dbReference>
<feature type="domain" description="Methyl-accepting transducer" evidence="6">
    <location>
        <begin position="249"/>
        <end position="485"/>
    </location>
</feature>
<keyword evidence="5" id="KW-0472">Membrane</keyword>
<evidence type="ECO:0000256" key="1">
    <source>
        <dbReference type="ARBA" id="ARBA00004370"/>
    </source>
</evidence>
<dbReference type="SMART" id="SM00091">
    <property type="entry name" value="PAS"/>
    <property type="match status" value="1"/>
</dbReference>
<sequence>MKKNLPVTQKEVLFGEDDLLISTTDLKGRVTFANEHFCRICGFSQEELIGAAHNIVRHPDIPPVVFSNMWSELKAGRSWLGVVKNRCKNGDHYWVNAYVTPILEHGRVIGYQSVRCVATEDEKIRAEKFYEMMWNPPKTFGLRGVSLQAKISSLIIVAGFAPLAGFWLGSGELLPVLLTSFVSVIAAASLANIAFAPMRKYEKSAMELVNNPALNLLYFGRNDEPARMRMANQMLTAKVRTLFGRVANEVTSLNQLTSETCKIADETNQNLAAQSKELTNIHVAFSQNSVAIREIAASAGETSGATHAARTETMQGREIVETTVSGINQLADTMIEASQKVEGLRNASREIGNVLQVITSIAEQTNLLALNAAIEAARAGEQGRGFAVVADEVRVLATRTQTSTEEIRQTINKLQEESEHAMHAMQHGAGMASESVEHVSKAGDALQGIDKAVAQISEMSERIATAAEEQSAISEEMSRNLARINDAAGANQESAESTATASEKLNQSVGYLMETISR</sequence>
<keyword evidence="2 4" id="KW-0807">Transducer</keyword>
<dbReference type="AlphaFoldDB" id="A0A2V1GRS7"/>
<evidence type="ECO:0000256" key="2">
    <source>
        <dbReference type="ARBA" id="ARBA00023224"/>
    </source>
</evidence>
<protein>
    <submittedName>
        <fullName evidence="8">Chemotaxis protein</fullName>
    </submittedName>
</protein>
<proteinExistence type="inferred from homology"/>
<comment type="similarity">
    <text evidence="3">Belongs to the methyl-accepting chemotaxis (MCP) protein family.</text>
</comment>
<dbReference type="PANTHER" id="PTHR32089">
    <property type="entry name" value="METHYL-ACCEPTING CHEMOTAXIS PROTEIN MCPB"/>
    <property type="match status" value="1"/>
</dbReference>
<accession>A0A2V1GRS7</accession>
<dbReference type="PROSITE" id="PS50112">
    <property type="entry name" value="PAS"/>
    <property type="match status" value="1"/>
</dbReference>
<dbReference type="OrthoDB" id="5675566at2"/>
<evidence type="ECO:0000259" key="7">
    <source>
        <dbReference type="PROSITE" id="PS50112"/>
    </source>
</evidence>
<dbReference type="Gene3D" id="1.10.287.950">
    <property type="entry name" value="Methyl-accepting chemotaxis protein"/>
    <property type="match status" value="1"/>
</dbReference>
<dbReference type="RefSeq" id="WP_116688917.1">
    <property type="nucleotide sequence ID" value="NZ_CAWNYD010000013.1"/>
</dbReference>
<name>A0A2V1GRS7_9GAMM</name>
<dbReference type="InterPro" id="IPR000014">
    <property type="entry name" value="PAS"/>
</dbReference>
<evidence type="ECO:0000256" key="4">
    <source>
        <dbReference type="PROSITE-ProRule" id="PRU00284"/>
    </source>
</evidence>
<feature type="domain" description="PAS" evidence="7">
    <location>
        <begin position="21"/>
        <end position="50"/>
    </location>
</feature>
<evidence type="ECO:0000256" key="3">
    <source>
        <dbReference type="ARBA" id="ARBA00029447"/>
    </source>
</evidence>
<gene>
    <name evidence="8" type="ORF">DC094_20100</name>
</gene>